<accession>A0A934NX71</accession>
<dbReference type="GO" id="GO:0003700">
    <property type="term" value="F:DNA-binding transcription factor activity"/>
    <property type="evidence" value="ECO:0007669"/>
    <property type="project" value="TreeGrafter"/>
</dbReference>
<protein>
    <submittedName>
        <fullName evidence="3">Transcriptional regulator</fullName>
    </submittedName>
</protein>
<dbReference type="EMBL" id="JAEMNV010000017">
    <property type="protein sequence ID" value="MBJ8342912.1"/>
    <property type="molecule type" value="Genomic_DNA"/>
</dbReference>
<dbReference type="SMART" id="SM00530">
    <property type="entry name" value="HTH_XRE"/>
    <property type="match status" value="2"/>
</dbReference>
<dbReference type="Proteomes" id="UP000655868">
    <property type="component" value="Unassembled WGS sequence"/>
</dbReference>
<dbReference type="Gene3D" id="1.10.260.40">
    <property type="entry name" value="lambda repressor-like DNA-binding domains"/>
    <property type="match status" value="2"/>
</dbReference>
<dbReference type="GO" id="GO:0005829">
    <property type="term" value="C:cytosol"/>
    <property type="evidence" value="ECO:0007669"/>
    <property type="project" value="TreeGrafter"/>
</dbReference>
<evidence type="ECO:0000313" key="3">
    <source>
        <dbReference type="EMBL" id="MBJ8342912.1"/>
    </source>
</evidence>
<dbReference type="InterPro" id="IPR010982">
    <property type="entry name" value="Lambda_DNA-bd_dom_sf"/>
</dbReference>
<evidence type="ECO:0000259" key="2">
    <source>
        <dbReference type="PROSITE" id="PS50943"/>
    </source>
</evidence>
<dbReference type="SUPFAM" id="SSF47413">
    <property type="entry name" value="lambda repressor-like DNA-binding domains"/>
    <property type="match status" value="2"/>
</dbReference>
<keyword evidence="1" id="KW-0238">DNA-binding</keyword>
<dbReference type="PANTHER" id="PTHR46797">
    <property type="entry name" value="HTH-TYPE TRANSCRIPTIONAL REGULATOR"/>
    <property type="match status" value="1"/>
</dbReference>
<evidence type="ECO:0000313" key="4">
    <source>
        <dbReference type="Proteomes" id="UP000655868"/>
    </source>
</evidence>
<organism evidence="3 4">
    <name type="scientific">Antrihabitans stalagmiti</name>
    <dbReference type="NCBI Taxonomy" id="2799499"/>
    <lineage>
        <taxon>Bacteria</taxon>
        <taxon>Bacillati</taxon>
        <taxon>Actinomycetota</taxon>
        <taxon>Actinomycetes</taxon>
        <taxon>Mycobacteriales</taxon>
        <taxon>Nocardiaceae</taxon>
        <taxon>Antrihabitans</taxon>
    </lineage>
</organism>
<dbReference type="PANTHER" id="PTHR46797:SF1">
    <property type="entry name" value="METHYLPHOSPHONATE SYNTHASE"/>
    <property type="match status" value="1"/>
</dbReference>
<dbReference type="PROSITE" id="PS50943">
    <property type="entry name" value="HTH_CROC1"/>
    <property type="match status" value="2"/>
</dbReference>
<comment type="caution">
    <text evidence="3">The sequence shown here is derived from an EMBL/GenBank/DDBJ whole genome shotgun (WGS) entry which is preliminary data.</text>
</comment>
<name>A0A934NX71_9NOCA</name>
<dbReference type="InterPro" id="IPR001387">
    <property type="entry name" value="Cro/C1-type_HTH"/>
</dbReference>
<feature type="domain" description="HTH cro/C1-type" evidence="2">
    <location>
        <begin position="76"/>
        <end position="127"/>
    </location>
</feature>
<dbReference type="InterPro" id="IPR050807">
    <property type="entry name" value="TransReg_Diox_bact_type"/>
</dbReference>
<proteinExistence type="predicted"/>
<gene>
    <name evidence="3" type="ORF">JGU71_28880</name>
</gene>
<dbReference type="AlphaFoldDB" id="A0A934NX71"/>
<dbReference type="GO" id="GO:0003677">
    <property type="term" value="F:DNA binding"/>
    <property type="evidence" value="ECO:0007669"/>
    <property type="project" value="UniProtKB-KW"/>
</dbReference>
<sequence>MRGFRPQGLRAARKAAELKVADLARLARIGVATIERWEAGSTSPQIDKLAAVAKVLTVEIDELIDIPADQRFPGDWRNLIGLTQPQLGAQAGLDTSTVGRIERGETDLTDKTAVPLAAALGIDVAELRASHERARNRPAGTPA</sequence>
<keyword evidence="4" id="KW-1185">Reference proteome</keyword>
<dbReference type="Pfam" id="PF01381">
    <property type="entry name" value="HTH_3"/>
    <property type="match status" value="2"/>
</dbReference>
<evidence type="ECO:0000256" key="1">
    <source>
        <dbReference type="ARBA" id="ARBA00023125"/>
    </source>
</evidence>
<dbReference type="CDD" id="cd00093">
    <property type="entry name" value="HTH_XRE"/>
    <property type="match status" value="2"/>
</dbReference>
<reference evidence="3" key="1">
    <citation type="submission" date="2020-12" db="EMBL/GenBank/DDBJ databases">
        <title>Antrihabitans popcorni sp. nov. and Antrihabitans auranticaus sp. nov., isolated from a larva cave.</title>
        <authorList>
            <person name="Lee S.D."/>
            <person name="Kim I.S."/>
        </authorList>
    </citation>
    <scope>NUCLEOTIDE SEQUENCE</scope>
    <source>
        <strain evidence="3">YC3-6</strain>
    </source>
</reference>
<feature type="domain" description="HTH cro/C1-type" evidence="2">
    <location>
        <begin position="9"/>
        <end position="63"/>
    </location>
</feature>